<organism evidence="1 2">
    <name type="scientific">Leucogyrophana mollusca</name>
    <dbReference type="NCBI Taxonomy" id="85980"/>
    <lineage>
        <taxon>Eukaryota</taxon>
        <taxon>Fungi</taxon>
        <taxon>Dikarya</taxon>
        <taxon>Basidiomycota</taxon>
        <taxon>Agaricomycotina</taxon>
        <taxon>Agaricomycetes</taxon>
        <taxon>Agaricomycetidae</taxon>
        <taxon>Boletales</taxon>
        <taxon>Boletales incertae sedis</taxon>
        <taxon>Leucogyrophana</taxon>
    </lineage>
</organism>
<evidence type="ECO:0000313" key="1">
    <source>
        <dbReference type="EMBL" id="KAH7921495.1"/>
    </source>
</evidence>
<proteinExistence type="predicted"/>
<keyword evidence="2" id="KW-1185">Reference proteome</keyword>
<reference evidence="1" key="1">
    <citation type="journal article" date="2021" name="New Phytol.">
        <title>Evolutionary innovations through gain and loss of genes in the ectomycorrhizal Boletales.</title>
        <authorList>
            <person name="Wu G."/>
            <person name="Miyauchi S."/>
            <person name="Morin E."/>
            <person name="Kuo A."/>
            <person name="Drula E."/>
            <person name="Varga T."/>
            <person name="Kohler A."/>
            <person name="Feng B."/>
            <person name="Cao Y."/>
            <person name="Lipzen A."/>
            <person name="Daum C."/>
            <person name="Hundley H."/>
            <person name="Pangilinan J."/>
            <person name="Johnson J."/>
            <person name="Barry K."/>
            <person name="LaButti K."/>
            <person name="Ng V."/>
            <person name="Ahrendt S."/>
            <person name="Min B."/>
            <person name="Choi I.G."/>
            <person name="Park H."/>
            <person name="Plett J.M."/>
            <person name="Magnuson J."/>
            <person name="Spatafora J.W."/>
            <person name="Nagy L.G."/>
            <person name="Henrissat B."/>
            <person name="Grigoriev I.V."/>
            <person name="Yang Z.L."/>
            <person name="Xu J."/>
            <person name="Martin F.M."/>
        </authorList>
    </citation>
    <scope>NUCLEOTIDE SEQUENCE</scope>
    <source>
        <strain evidence="1">KUC20120723A-06</strain>
    </source>
</reference>
<gene>
    <name evidence="1" type="ORF">BV22DRAFT_1096427</name>
</gene>
<accession>A0ACB8B6R1</accession>
<protein>
    <submittedName>
        <fullName evidence="1">Uncharacterized protein</fullName>
    </submittedName>
</protein>
<dbReference type="Proteomes" id="UP000790709">
    <property type="component" value="Unassembled WGS sequence"/>
</dbReference>
<evidence type="ECO:0000313" key="2">
    <source>
        <dbReference type="Proteomes" id="UP000790709"/>
    </source>
</evidence>
<sequence length="268" mass="29628">MDLNPVGTHCSLASCNALDFLPIRCRCDYVFCRFHILPSNHECTAETKQLDPDHRPTFEQKLQRCGLHGCNKPSLDAAVSAKTSDEERSSASCARCQLSFCVDHRYPEAHSCSGSLDSEPVEKNGAARVLLAKHFTNSSYTSPLPPTVVHKSARPPTDPKKLAQLQKVALMKMRHRAQPGDPKDKSTSVAVEQRLHITAKTDVTGISGEERIFWFRKASQISPGSVSEADPTVTVNRNWQSVRSSCGPSWNSIFAQYCEPASSVNRYP</sequence>
<comment type="caution">
    <text evidence="1">The sequence shown here is derived from an EMBL/GenBank/DDBJ whole genome shotgun (WGS) entry which is preliminary data.</text>
</comment>
<dbReference type="EMBL" id="MU266524">
    <property type="protein sequence ID" value="KAH7921495.1"/>
    <property type="molecule type" value="Genomic_DNA"/>
</dbReference>
<name>A0ACB8B6R1_9AGAM</name>